<dbReference type="PROSITE" id="PS51318">
    <property type="entry name" value="TAT"/>
    <property type="match status" value="1"/>
</dbReference>
<dbReference type="PANTHER" id="PTHR31616">
    <property type="entry name" value="TREHALASE"/>
    <property type="match status" value="1"/>
</dbReference>
<dbReference type="RefSeq" id="WP_141320796.1">
    <property type="nucleotide sequence ID" value="NZ_BJLP01000031.1"/>
</dbReference>
<reference evidence="1 2" key="1">
    <citation type="submission" date="2019-06" db="EMBL/GenBank/DDBJ databases">
        <title>Whole genome shotgun sequence of Cellulomonas uda NBRC 3747.</title>
        <authorList>
            <person name="Hosoyama A."/>
            <person name="Uohara A."/>
            <person name="Ohji S."/>
            <person name="Ichikawa N."/>
        </authorList>
    </citation>
    <scope>NUCLEOTIDE SEQUENCE [LARGE SCALE GENOMIC DNA]</scope>
    <source>
        <strain evidence="1 2">NBRC 3747</strain>
    </source>
</reference>
<comment type="caution">
    <text evidence="1">The sequence shown here is derived from an EMBL/GenBank/DDBJ whole genome shotgun (WGS) entry which is preliminary data.</text>
</comment>
<dbReference type="PANTHER" id="PTHR31616:SF0">
    <property type="entry name" value="GLUCAN 1,4-ALPHA-GLUCOSIDASE"/>
    <property type="match status" value="1"/>
</dbReference>
<dbReference type="Proteomes" id="UP000315842">
    <property type="component" value="Unassembled WGS sequence"/>
</dbReference>
<evidence type="ECO:0008006" key="3">
    <source>
        <dbReference type="Google" id="ProtNLM"/>
    </source>
</evidence>
<dbReference type="EMBL" id="BJLP01000031">
    <property type="protein sequence ID" value="GEA81549.1"/>
    <property type="molecule type" value="Genomic_DNA"/>
</dbReference>
<evidence type="ECO:0000313" key="2">
    <source>
        <dbReference type="Proteomes" id="UP000315842"/>
    </source>
</evidence>
<dbReference type="SUPFAM" id="SSF48208">
    <property type="entry name" value="Six-hairpin glycosidases"/>
    <property type="match status" value="1"/>
</dbReference>
<dbReference type="AlphaFoldDB" id="A0A4Y3KAR5"/>
<dbReference type="InterPro" id="IPR012341">
    <property type="entry name" value="6hp_glycosidase-like_sf"/>
</dbReference>
<gene>
    <name evidence="1" type="ORF">CUD01_19930</name>
</gene>
<protein>
    <recommendedName>
        <fullName evidence="3">Glycoside hydrolase family 15</fullName>
    </recommendedName>
</protein>
<dbReference type="InterPro" id="IPR006311">
    <property type="entry name" value="TAT_signal"/>
</dbReference>
<keyword evidence="2" id="KW-1185">Reference proteome</keyword>
<name>A0A4Y3KAR5_CELUD</name>
<organism evidence="1 2">
    <name type="scientific">Cellulomonas uda</name>
    <dbReference type="NCBI Taxonomy" id="1714"/>
    <lineage>
        <taxon>Bacteria</taxon>
        <taxon>Bacillati</taxon>
        <taxon>Actinomycetota</taxon>
        <taxon>Actinomycetes</taxon>
        <taxon>Micrococcales</taxon>
        <taxon>Cellulomonadaceae</taxon>
        <taxon>Cellulomonas</taxon>
    </lineage>
</organism>
<proteinExistence type="predicted"/>
<dbReference type="GO" id="GO:0004553">
    <property type="term" value="F:hydrolase activity, hydrolyzing O-glycosyl compounds"/>
    <property type="evidence" value="ECO:0007669"/>
    <property type="project" value="TreeGrafter"/>
</dbReference>
<accession>A0A4Y3KAR5</accession>
<dbReference type="InterPro" id="IPR008928">
    <property type="entry name" value="6-hairpin_glycosidase_sf"/>
</dbReference>
<evidence type="ECO:0000313" key="1">
    <source>
        <dbReference type="EMBL" id="GEA81549.1"/>
    </source>
</evidence>
<dbReference type="Gene3D" id="1.50.10.10">
    <property type="match status" value="1"/>
</dbReference>
<sequence>MPGDDARTSRSRRRTRLVVGALAAAGAVAAAVLPVTAARPAAAAAEPAALPYAVVPLHQTGVALAPDGSVVDLPADADVAYLDGTRVLDPRVGHLGSVLRGEAGAPGVAAARRLADEQAAWLAQGTVPGAGGPFEDLARDALLDLRTLLLPDGAVVAGWTPAWRYVWPRDASFVAVALARTGHPADALDVLGFLADAQRADGGFEARYLPDGSGPPDDRTPQTDGQGWAMWAAGLVLDEVPPGTARTAAAHRLAPLVAAAVDGTAALLDPRGLPPASPDYWERDETRLTLGTVAPLVAGLEQAVAVLREAGDDERALLAQRTARTAGAAAVETFGPAGWTRYPDGAAHDAASAFVLAPFWQAPAAGGCDAWLRSITEMSRPLGVAPAGEWRRDGVTWTPQTTLYAWVAAENGEDERARAWLAAVETHRTPTGSIPEKILADGRPAAVAPLTWSAACALLAIDALDR</sequence>
<dbReference type="GO" id="GO:0005975">
    <property type="term" value="P:carbohydrate metabolic process"/>
    <property type="evidence" value="ECO:0007669"/>
    <property type="project" value="InterPro"/>
</dbReference>